<evidence type="ECO:0000313" key="3">
    <source>
        <dbReference type="Proteomes" id="UP000069241"/>
    </source>
</evidence>
<name>A0A0X8JMF5_9BACT</name>
<dbReference type="EMBL" id="CP014229">
    <property type="protein sequence ID" value="AMD91450.1"/>
    <property type="molecule type" value="Genomic_DNA"/>
</dbReference>
<proteinExistence type="predicted"/>
<dbReference type="STRING" id="44742.AXF13_00290"/>
<organism evidence="2 3">
    <name type="scientific">Desulfovibrio fairfieldensis</name>
    <dbReference type="NCBI Taxonomy" id="44742"/>
    <lineage>
        <taxon>Bacteria</taxon>
        <taxon>Pseudomonadati</taxon>
        <taxon>Thermodesulfobacteriota</taxon>
        <taxon>Desulfovibrionia</taxon>
        <taxon>Desulfovibrionales</taxon>
        <taxon>Desulfovibrionaceae</taxon>
        <taxon>Desulfovibrio</taxon>
    </lineage>
</organism>
<dbReference type="Pfam" id="PF14361">
    <property type="entry name" value="RsbRD_N"/>
    <property type="match status" value="1"/>
</dbReference>
<reference evidence="3" key="1">
    <citation type="submission" date="2016-02" db="EMBL/GenBank/DDBJ databases">
        <authorList>
            <person name="Holder M.E."/>
            <person name="Ajami N.J."/>
            <person name="Petrosino J.F."/>
        </authorList>
    </citation>
    <scope>NUCLEOTIDE SEQUENCE [LARGE SCALE GENOMIC DNA]</scope>
    <source>
        <strain evidence="3">CCUG 45958</strain>
    </source>
</reference>
<gene>
    <name evidence="2" type="ORF">AXF13_00290</name>
</gene>
<keyword evidence="3" id="KW-1185">Reference proteome</keyword>
<evidence type="ECO:0000313" key="2">
    <source>
        <dbReference type="EMBL" id="AMD91450.1"/>
    </source>
</evidence>
<dbReference type="AlphaFoldDB" id="A0A0X8JMF5"/>
<evidence type="ECO:0000259" key="1">
    <source>
        <dbReference type="Pfam" id="PF14361"/>
    </source>
</evidence>
<accession>A0A0X8JMF5</accession>
<feature type="domain" description="RsbT co-antagonist protein RsbRD N-terminal" evidence="1">
    <location>
        <begin position="13"/>
        <end position="149"/>
    </location>
</feature>
<protein>
    <recommendedName>
        <fullName evidence="1">RsbT co-antagonist protein RsbRD N-terminal domain-containing protein</fullName>
    </recommendedName>
</protein>
<dbReference type="KEGG" id="dfi:AXF13_00290"/>
<dbReference type="RefSeq" id="WP_008683467.1">
    <property type="nucleotide sequence ID" value="NZ_CP014229.1"/>
</dbReference>
<dbReference type="InterPro" id="IPR025751">
    <property type="entry name" value="RsbRD_N_dom"/>
</dbReference>
<dbReference type="Proteomes" id="UP000069241">
    <property type="component" value="Chromosome"/>
</dbReference>
<sequence>MNAQEIFRSRKNDVVRLWTEAVYSTYPFETTGFLRTKQDAFGNPVANMTKEAAGTLYDAVAGEEVEVATVKNALERFVKLRAVQTFTPSQGLGVFYLMKPLLRERILPELAEQGELDAYLTAESRLDSLALLAFDIYTAARETLAESRIKEIRNQYAQLARWAQTLEEGPSGAR</sequence>